<keyword evidence="2" id="KW-0012">Acyltransferase</keyword>
<keyword evidence="1" id="KW-0808">Transferase</keyword>
<dbReference type="InterPro" id="IPR016181">
    <property type="entry name" value="Acyl_CoA_acyltransferase"/>
</dbReference>
<dbReference type="PANTHER" id="PTHR10545">
    <property type="entry name" value="DIAMINE N-ACETYLTRANSFERASE"/>
    <property type="match status" value="1"/>
</dbReference>
<dbReference type="Proteomes" id="UP001060336">
    <property type="component" value="Chromosome"/>
</dbReference>
<dbReference type="PANTHER" id="PTHR10545:SF42">
    <property type="entry name" value="ACETYLTRANSFERASE"/>
    <property type="match status" value="1"/>
</dbReference>
<sequence length="155" mass="17440">MSNAGSVRVVPVAERHKQDWRRLYDGYAAFYKVPMTDEIAGAVWGWLHDPAHVMNCLIAEDEDGKAIGLAHIRAMPRPLSGAECGFLDDLFVDPDARGKGVFEALFAAMDEMAQKNGWAMVRWLTQEFNYRGRSAYDRIATKTPFILYQRDTPAG</sequence>
<accession>A0A9J7ATA1</accession>
<name>A0A9J7ATA1_9PROT</name>
<dbReference type="CDD" id="cd04301">
    <property type="entry name" value="NAT_SF"/>
    <property type="match status" value="1"/>
</dbReference>
<organism evidence="4 5">
    <name type="scientific">Nisaea acidiphila</name>
    <dbReference type="NCBI Taxonomy" id="1862145"/>
    <lineage>
        <taxon>Bacteria</taxon>
        <taxon>Pseudomonadati</taxon>
        <taxon>Pseudomonadota</taxon>
        <taxon>Alphaproteobacteria</taxon>
        <taxon>Rhodospirillales</taxon>
        <taxon>Thalassobaculaceae</taxon>
        <taxon>Nisaea</taxon>
    </lineage>
</organism>
<proteinExistence type="predicted"/>
<evidence type="ECO:0000256" key="1">
    <source>
        <dbReference type="ARBA" id="ARBA00022679"/>
    </source>
</evidence>
<dbReference type="AlphaFoldDB" id="A0A9J7ATA1"/>
<keyword evidence="5" id="KW-1185">Reference proteome</keyword>
<dbReference type="Pfam" id="PF00583">
    <property type="entry name" value="Acetyltransf_1"/>
    <property type="match status" value="1"/>
</dbReference>
<evidence type="ECO:0000313" key="5">
    <source>
        <dbReference type="Proteomes" id="UP001060336"/>
    </source>
</evidence>
<reference evidence="4" key="1">
    <citation type="submission" date="2022-08" db="EMBL/GenBank/DDBJ databases">
        <title>Nisaea acidiphila sp. nov., isolated from a marine algal debris and emended description of the genus Nisaea Urios et al. 2008.</title>
        <authorList>
            <person name="Kwon K."/>
        </authorList>
    </citation>
    <scope>NUCLEOTIDE SEQUENCE</scope>
    <source>
        <strain evidence="4">MEBiC11861</strain>
    </source>
</reference>
<evidence type="ECO:0000259" key="3">
    <source>
        <dbReference type="PROSITE" id="PS51186"/>
    </source>
</evidence>
<dbReference type="SUPFAM" id="SSF55729">
    <property type="entry name" value="Acyl-CoA N-acyltransferases (Nat)"/>
    <property type="match status" value="1"/>
</dbReference>
<protein>
    <submittedName>
        <fullName evidence="4">GNAT family N-acetyltransferase</fullName>
    </submittedName>
</protein>
<evidence type="ECO:0000313" key="4">
    <source>
        <dbReference type="EMBL" id="UUX50398.1"/>
    </source>
</evidence>
<dbReference type="InterPro" id="IPR051016">
    <property type="entry name" value="Diverse_Substrate_AcTransf"/>
</dbReference>
<evidence type="ECO:0000256" key="2">
    <source>
        <dbReference type="ARBA" id="ARBA00023315"/>
    </source>
</evidence>
<dbReference type="PROSITE" id="PS51186">
    <property type="entry name" value="GNAT"/>
    <property type="match status" value="1"/>
</dbReference>
<dbReference type="GO" id="GO:0008080">
    <property type="term" value="F:N-acetyltransferase activity"/>
    <property type="evidence" value="ECO:0007669"/>
    <property type="project" value="TreeGrafter"/>
</dbReference>
<gene>
    <name evidence="4" type="ORF">NUH88_01620</name>
</gene>
<dbReference type="KEGG" id="naci:NUH88_01620"/>
<feature type="domain" description="N-acetyltransferase" evidence="3">
    <location>
        <begin position="7"/>
        <end position="155"/>
    </location>
</feature>
<dbReference type="EMBL" id="CP102480">
    <property type="protein sequence ID" value="UUX50398.1"/>
    <property type="molecule type" value="Genomic_DNA"/>
</dbReference>
<dbReference type="RefSeq" id="WP_257769565.1">
    <property type="nucleotide sequence ID" value="NZ_CP102480.1"/>
</dbReference>
<dbReference type="InterPro" id="IPR000182">
    <property type="entry name" value="GNAT_dom"/>
</dbReference>
<dbReference type="Gene3D" id="3.40.630.30">
    <property type="match status" value="1"/>
</dbReference>